<dbReference type="InterPro" id="IPR036691">
    <property type="entry name" value="Endo/exonu/phosph_ase_sf"/>
</dbReference>
<dbReference type="InterPro" id="IPR000477">
    <property type="entry name" value="RT_dom"/>
</dbReference>
<dbReference type="CDD" id="cd01650">
    <property type="entry name" value="RT_nLTR_like"/>
    <property type="match status" value="1"/>
</dbReference>
<accession>A0A438CYJ0</accession>
<dbReference type="SUPFAM" id="SSF56219">
    <property type="entry name" value="DNase I-like"/>
    <property type="match status" value="1"/>
</dbReference>
<evidence type="ECO:0000313" key="3">
    <source>
        <dbReference type="Proteomes" id="UP000288805"/>
    </source>
</evidence>
<dbReference type="Gene3D" id="3.60.10.10">
    <property type="entry name" value="Endonuclease/exonuclease/phosphatase"/>
    <property type="match status" value="1"/>
</dbReference>
<comment type="caution">
    <text evidence="2">The sequence shown here is derived from an EMBL/GenBank/DDBJ whole genome shotgun (WGS) entry which is preliminary data.</text>
</comment>
<protein>
    <recommendedName>
        <fullName evidence="1">Reverse transcriptase domain-containing protein</fullName>
    </recommendedName>
</protein>
<dbReference type="Pfam" id="PF00078">
    <property type="entry name" value="RVT_1"/>
    <property type="match status" value="1"/>
</dbReference>
<sequence>MTLTMRRFWEIIDEFQLRDLPLTGGCFTWFGGLNNSSSSRLDRFLVSEDWESFFNGLCQSLPPKPTSDHAPILLDGGGIRGGKSPFCFENMCLQAKGTEAGSQSTLKIPRPKEGLWRILANGQAWKRFPRGKSREVWLRKGDKSSRFFHKMANAQRRRNFLSTVKVNGRRLTNEDEIREEEELGPLEDPFSEEEVFAAPANLSGDNAPGPDGSLRRSLKATFIVFISKKEGAKDLRDFHPINLVGSLYKILAKVLVNRLKRVVRKVISNSQHAFVEGRQILDVILIANKVLDSRLKSSKSGVICKMDIEKAYDHVNWGFLLAVLGKMGFRAKWEHLEALSWAFMWFEAISGLKINLDKSELIPVGEVSNAEELARVVELSLKLEKLQRDFLWGEGRGKAPKKSSFSELVIRKYGEEERGGDPEFRRKVMGSVFERQSRMGGKNSTTRSTKKEGWCLPSKCYLCKDKEESSNHILPHVQRRPGCCTSSLLFLMSNG</sequence>
<dbReference type="EMBL" id="QGNW01001904">
    <property type="protein sequence ID" value="RVW28280.1"/>
    <property type="molecule type" value="Genomic_DNA"/>
</dbReference>
<dbReference type="AlphaFoldDB" id="A0A438CYJ0"/>
<name>A0A438CYJ0_VITVI</name>
<dbReference type="PANTHER" id="PTHR19446">
    <property type="entry name" value="REVERSE TRANSCRIPTASES"/>
    <property type="match status" value="1"/>
</dbReference>
<reference evidence="2 3" key="1">
    <citation type="journal article" date="2018" name="PLoS Genet.">
        <title>Population sequencing reveals clonal diversity and ancestral inbreeding in the grapevine cultivar Chardonnay.</title>
        <authorList>
            <person name="Roach M.J."/>
            <person name="Johnson D.L."/>
            <person name="Bohlmann J."/>
            <person name="van Vuuren H.J."/>
            <person name="Jones S.J."/>
            <person name="Pretorius I.S."/>
            <person name="Schmidt S.A."/>
            <person name="Borneman A.R."/>
        </authorList>
    </citation>
    <scope>NUCLEOTIDE SEQUENCE [LARGE SCALE GENOMIC DNA]</scope>
    <source>
        <strain evidence="3">cv. Chardonnay</strain>
        <tissue evidence="2">Leaf</tissue>
    </source>
</reference>
<dbReference type="Proteomes" id="UP000288805">
    <property type="component" value="Unassembled WGS sequence"/>
</dbReference>
<gene>
    <name evidence="2" type="ORF">CK203_083664</name>
</gene>
<organism evidence="2 3">
    <name type="scientific">Vitis vinifera</name>
    <name type="common">Grape</name>
    <dbReference type="NCBI Taxonomy" id="29760"/>
    <lineage>
        <taxon>Eukaryota</taxon>
        <taxon>Viridiplantae</taxon>
        <taxon>Streptophyta</taxon>
        <taxon>Embryophyta</taxon>
        <taxon>Tracheophyta</taxon>
        <taxon>Spermatophyta</taxon>
        <taxon>Magnoliopsida</taxon>
        <taxon>eudicotyledons</taxon>
        <taxon>Gunneridae</taxon>
        <taxon>Pentapetalae</taxon>
        <taxon>rosids</taxon>
        <taxon>Vitales</taxon>
        <taxon>Vitaceae</taxon>
        <taxon>Viteae</taxon>
        <taxon>Vitis</taxon>
    </lineage>
</organism>
<evidence type="ECO:0000259" key="1">
    <source>
        <dbReference type="Pfam" id="PF00078"/>
    </source>
</evidence>
<feature type="domain" description="Reverse transcriptase" evidence="1">
    <location>
        <begin position="229"/>
        <end position="332"/>
    </location>
</feature>
<evidence type="ECO:0000313" key="2">
    <source>
        <dbReference type="EMBL" id="RVW28280.1"/>
    </source>
</evidence>
<proteinExistence type="predicted"/>